<evidence type="ECO:0000313" key="9">
    <source>
        <dbReference type="Proteomes" id="UP000515561"/>
    </source>
</evidence>
<keyword evidence="3" id="KW-1003">Cell membrane</keyword>
<dbReference type="GO" id="GO:0005886">
    <property type="term" value="C:plasma membrane"/>
    <property type="evidence" value="ECO:0007669"/>
    <property type="project" value="UniProtKB-SubCell"/>
</dbReference>
<dbReference type="PANTHER" id="PTHR43227:SF11">
    <property type="entry name" value="BLL4140 PROTEIN"/>
    <property type="match status" value="1"/>
</dbReference>
<dbReference type="KEGG" id="acel:acsn021_29680"/>
<organism evidence="8 9">
    <name type="scientific">Anaerocolumna cellulosilytica</name>
    <dbReference type="NCBI Taxonomy" id="433286"/>
    <lineage>
        <taxon>Bacteria</taxon>
        <taxon>Bacillati</taxon>
        <taxon>Bacillota</taxon>
        <taxon>Clostridia</taxon>
        <taxon>Lachnospirales</taxon>
        <taxon>Lachnospiraceae</taxon>
        <taxon>Anaerocolumna</taxon>
    </lineage>
</organism>
<dbReference type="GO" id="GO:0055085">
    <property type="term" value="P:transmembrane transport"/>
    <property type="evidence" value="ECO:0007669"/>
    <property type="project" value="InterPro"/>
</dbReference>
<dbReference type="InterPro" id="IPR035906">
    <property type="entry name" value="MetI-like_sf"/>
</dbReference>
<comment type="subcellular location">
    <subcellularLocation>
        <location evidence="1 7">Cell membrane</location>
        <topology evidence="1 7">Multi-pass membrane protein</topology>
    </subcellularLocation>
</comment>
<keyword evidence="2 7" id="KW-0813">Transport</keyword>
<evidence type="ECO:0000256" key="1">
    <source>
        <dbReference type="ARBA" id="ARBA00004651"/>
    </source>
</evidence>
<sequence length="300" mass="34522">MKYKNMNYTKKLNKIRKKSSGMRRKEERAAWLFLLPSITGIFLFVLLPFADVIRRAMFDSMGKNFLGLDNFKLVLKNEAFRLAMGNTIRFLATCLPLLLLVSLIMAFLLYSQKKYAEFFKTSFLLPMAIPVASVVLLWKLLFHKSGLLNILFLTLGKPKIDFMNTRSAFVILIISYIWKNAGYNMILWLTGLNGIDISLYEAAGVDGAGTFSKFRYITLPQLIPTISMLCILSFVNSFKVFREAYLISGDYPHKSIYLLQHLFNNWFTNLDMQKMCAGAVICVVFCLVLILLFRKIDREV</sequence>
<accession>A0A6S6R234</accession>
<dbReference type="InterPro" id="IPR050809">
    <property type="entry name" value="UgpAE/MalFG_permease"/>
</dbReference>
<evidence type="ECO:0000256" key="7">
    <source>
        <dbReference type="RuleBase" id="RU363032"/>
    </source>
</evidence>
<dbReference type="SUPFAM" id="SSF161098">
    <property type="entry name" value="MetI-like"/>
    <property type="match status" value="1"/>
</dbReference>
<dbReference type="EMBL" id="AP023367">
    <property type="protein sequence ID" value="BCJ95399.1"/>
    <property type="molecule type" value="Genomic_DNA"/>
</dbReference>
<feature type="transmembrane region" description="Helical" evidence="7">
    <location>
        <begin position="123"/>
        <end position="142"/>
    </location>
</feature>
<evidence type="ECO:0000256" key="5">
    <source>
        <dbReference type="ARBA" id="ARBA00022989"/>
    </source>
</evidence>
<evidence type="ECO:0000256" key="4">
    <source>
        <dbReference type="ARBA" id="ARBA00022692"/>
    </source>
</evidence>
<dbReference type="RefSeq" id="WP_243167936.1">
    <property type="nucleotide sequence ID" value="NZ_AP023367.1"/>
</dbReference>
<dbReference type="Proteomes" id="UP000515561">
    <property type="component" value="Chromosome"/>
</dbReference>
<dbReference type="PANTHER" id="PTHR43227">
    <property type="entry name" value="BLL4140 PROTEIN"/>
    <property type="match status" value="1"/>
</dbReference>
<evidence type="ECO:0000313" key="8">
    <source>
        <dbReference type="EMBL" id="BCJ95399.1"/>
    </source>
</evidence>
<keyword evidence="4 7" id="KW-0812">Transmembrane</keyword>
<dbReference type="Gene3D" id="1.10.3720.10">
    <property type="entry name" value="MetI-like"/>
    <property type="match status" value="1"/>
</dbReference>
<dbReference type="InterPro" id="IPR000515">
    <property type="entry name" value="MetI-like"/>
</dbReference>
<dbReference type="CDD" id="cd06261">
    <property type="entry name" value="TM_PBP2"/>
    <property type="match status" value="1"/>
</dbReference>
<reference evidence="8 9" key="1">
    <citation type="journal article" date="2016" name="Int. J. Syst. Evol. Microbiol.">
        <title>Descriptions of Anaerotaenia torta gen. nov., sp. nov. and Anaerocolumna cellulosilytica gen. nov., sp. nov. isolated from a methanogenic reactor of cattle waste.</title>
        <authorList>
            <person name="Uek A."/>
            <person name="Ohtaki Y."/>
            <person name="Kaku N."/>
            <person name="Ueki K."/>
        </authorList>
    </citation>
    <scope>NUCLEOTIDE SEQUENCE [LARGE SCALE GENOMIC DNA]</scope>
    <source>
        <strain evidence="8 9">SN021</strain>
    </source>
</reference>
<evidence type="ECO:0000256" key="6">
    <source>
        <dbReference type="ARBA" id="ARBA00023136"/>
    </source>
</evidence>
<keyword evidence="6 7" id="KW-0472">Membrane</keyword>
<keyword evidence="5 7" id="KW-1133">Transmembrane helix</keyword>
<feature type="transmembrane region" description="Helical" evidence="7">
    <location>
        <begin position="272"/>
        <end position="293"/>
    </location>
</feature>
<protein>
    <submittedName>
        <fullName evidence="8">Sugar ABC transporter permease</fullName>
    </submittedName>
</protein>
<dbReference type="AlphaFoldDB" id="A0A6S6R234"/>
<proteinExistence type="inferred from homology"/>
<dbReference type="Pfam" id="PF00528">
    <property type="entry name" value="BPD_transp_1"/>
    <property type="match status" value="1"/>
</dbReference>
<name>A0A6S6R234_9FIRM</name>
<keyword evidence="9" id="KW-1185">Reference proteome</keyword>
<evidence type="ECO:0000256" key="3">
    <source>
        <dbReference type="ARBA" id="ARBA00022475"/>
    </source>
</evidence>
<gene>
    <name evidence="8" type="ORF">acsn021_29680</name>
</gene>
<comment type="similarity">
    <text evidence="7">Belongs to the binding-protein-dependent transport system permease family.</text>
</comment>
<evidence type="ECO:0000256" key="2">
    <source>
        <dbReference type="ARBA" id="ARBA00022448"/>
    </source>
</evidence>
<dbReference type="PROSITE" id="PS50928">
    <property type="entry name" value="ABC_TM1"/>
    <property type="match status" value="1"/>
</dbReference>
<feature type="transmembrane region" description="Helical" evidence="7">
    <location>
        <begin position="90"/>
        <end position="111"/>
    </location>
</feature>
<feature type="transmembrane region" description="Helical" evidence="7">
    <location>
        <begin position="222"/>
        <end position="241"/>
    </location>
</feature>